<dbReference type="AlphaFoldDB" id="A0A1I7YFN1"/>
<dbReference type="WBParaSite" id="L893_g15656.t1">
    <property type="protein sequence ID" value="L893_g15656.t1"/>
    <property type="gene ID" value="L893_g15656"/>
</dbReference>
<keyword evidence="1" id="KW-0472">Membrane</keyword>
<organism evidence="2 3">
    <name type="scientific">Steinernema glaseri</name>
    <dbReference type="NCBI Taxonomy" id="37863"/>
    <lineage>
        <taxon>Eukaryota</taxon>
        <taxon>Metazoa</taxon>
        <taxon>Ecdysozoa</taxon>
        <taxon>Nematoda</taxon>
        <taxon>Chromadorea</taxon>
        <taxon>Rhabditida</taxon>
        <taxon>Tylenchina</taxon>
        <taxon>Panagrolaimomorpha</taxon>
        <taxon>Strongyloidoidea</taxon>
        <taxon>Steinernematidae</taxon>
        <taxon>Steinernema</taxon>
    </lineage>
</organism>
<keyword evidence="1" id="KW-0812">Transmembrane</keyword>
<accession>A0A1I7YFN1</accession>
<evidence type="ECO:0000313" key="3">
    <source>
        <dbReference type="WBParaSite" id="L893_g15656.t1"/>
    </source>
</evidence>
<name>A0A1I7YFN1_9BILA</name>
<evidence type="ECO:0000313" key="2">
    <source>
        <dbReference type="Proteomes" id="UP000095287"/>
    </source>
</evidence>
<sequence>MATYVNNYVATLASPADIDKIAGAVANQVCQGATIQQIYDNFMQTIGNNAPDVAAPAGSLLFNLENHLGSDFSSVKNAVLTVAQNTFTPVLTDLYQNCSAQGNAAFLQQAGTYANDGFVGTLIGNIATAIQNIANQTVNDWQIAYNDLSGTVVFSHFNISPYSSYSVMFAFFVVLAVFVSACQGLGLANASPMANYVVANVTKLLYSNDIDNIAGAIAQQVCENHTVQQIYSDFMSTVAYNGGSSAANALNVFGKLQSDLGNDFNSVKDVLAGVAENTFTPILNELYSLCPQGSAAVLQKAGTYANDGFAGTLVRDIVSAIQNNPDQAVNATFDWEISYADLNGHVNFTHFNL</sequence>
<proteinExistence type="predicted"/>
<keyword evidence="2" id="KW-1185">Reference proteome</keyword>
<protein>
    <submittedName>
        <fullName evidence="3">DUF148 domain-containing protein</fullName>
    </submittedName>
</protein>
<evidence type="ECO:0000256" key="1">
    <source>
        <dbReference type="SAM" id="Phobius"/>
    </source>
</evidence>
<feature type="transmembrane region" description="Helical" evidence="1">
    <location>
        <begin position="165"/>
        <end position="188"/>
    </location>
</feature>
<dbReference type="Proteomes" id="UP000095287">
    <property type="component" value="Unplaced"/>
</dbReference>
<reference evidence="3" key="1">
    <citation type="submission" date="2016-11" db="UniProtKB">
        <authorList>
            <consortium name="WormBaseParasite"/>
        </authorList>
    </citation>
    <scope>IDENTIFICATION</scope>
</reference>
<keyword evidence="1" id="KW-1133">Transmembrane helix</keyword>